<dbReference type="PANTHER" id="PTHR22749">
    <property type="entry name" value="RIBOFLAVIN KINASE/FMN ADENYLYLTRANSFERASE"/>
    <property type="match status" value="1"/>
</dbReference>
<dbReference type="PANTHER" id="PTHR22749:SF6">
    <property type="entry name" value="RIBOFLAVIN KINASE"/>
    <property type="match status" value="1"/>
</dbReference>
<dbReference type="InterPro" id="IPR014729">
    <property type="entry name" value="Rossmann-like_a/b/a_fold"/>
</dbReference>
<dbReference type="KEGG" id="sdl:Sdel_1369"/>
<evidence type="ECO:0000256" key="9">
    <source>
        <dbReference type="ARBA" id="ARBA00022777"/>
    </source>
</evidence>
<keyword evidence="4 15" id="KW-0285">Flavoprotein</keyword>
<keyword evidence="8 15" id="KW-0547">Nucleotide-binding</keyword>
<evidence type="ECO:0000256" key="12">
    <source>
        <dbReference type="ARBA" id="ARBA00023268"/>
    </source>
</evidence>
<dbReference type="InterPro" id="IPR015865">
    <property type="entry name" value="Riboflavin_kinase_bac/euk"/>
</dbReference>
<evidence type="ECO:0000256" key="14">
    <source>
        <dbReference type="ARBA" id="ARBA00049494"/>
    </source>
</evidence>
<dbReference type="UniPathway" id="UPA00277">
    <property type="reaction ID" value="UER00407"/>
</dbReference>
<accession>D1B2R9</accession>
<dbReference type="AlphaFoldDB" id="D1B2R9"/>
<evidence type="ECO:0000256" key="13">
    <source>
        <dbReference type="ARBA" id="ARBA00047880"/>
    </source>
</evidence>
<evidence type="ECO:0000256" key="7">
    <source>
        <dbReference type="ARBA" id="ARBA00022695"/>
    </source>
</evidence>
<dbReference type="InterPro" id="IPR023465">
    <property type="entry name" value="Riboflavin_kinase_dom_sf"/>
</dbReference>
<dbReference type="GO" id="GO:0005524">
    <property type="term" value="F:ATP binding"/>
    <property type="evidence" value="ECO:0007669"/>
    <property type="project" value="UniProtKB-UniRule"/>
</dbReference>
<evidence type="ECO:0000259" key="16">
    <source>
        <dbReference type="SMART" id="SM00904"/>
    </source>
</evidence>
<dbReference type="STRING" id="525898.Sdel_1369"/>
<evidence type="ECO:0000256" key="3">
    <source>
        <dbReference type="ARBA" id="ARBA00005201"/>
    </source>
</evidence>
<evidence type="ECO:0000256" key="15">
    <source>
        <dbReference type="PIRNR" id="PIRNR004491"/>
    </source>
</evidence>
<dbReference type="Gene3D" id="3.40.50.620">
    <property type="entry name" value="HUPs"/>
    <property type="match status" value="2"/>
</dbReference>
<dbReference type="Proteomes" id="UP000002222">
    <property type="component" value="Chromosome"/>
</dbReference>
<dbReference type="SUPFAM" id="SSF82114">
    <property type="entry name" value="Riboflavin kinase-like"/>
    <property type="match status" value="1"/>
</dbReference>
<dbReference type="RefSeq" id="WP_012857140.1">
    <property type="nucleotide sequence ID" value="NC_013512.1"/>
</dbReference>
<comment type="function">
    <text evidence="1">Catalyzes the phosphorylation of riboflavin to FMN followed by the adenylation of FMN to FAD.</text>
</comment>
<dbReference type="GO" id="GO:0009231">
    <property type="term" value="P:riboflavin biosynthetic process"/>
    <property type="evidence" value="ECO:0007669"/>
    <property type="project" value="InterPro"/>
</dbReference>
<protein>
    <recommendedName>
        <fullName evidence="15">Riboflavin biosynthesis protein</fullName>
    </recommendedName>
    <domain>
        <recommendedName>
            <fullName evidence="15">Riboflavin kinase</fullName>
            <ecNumber evidence="15">2.7.1.26</ecNumber>
        </recommendedName>
        <alternativeName>
            <fullName evidence="15">Flavokinase</fullName>
        </alternativeName>
    </domain>
    <domain>
        <recommendedName>
            <fullName evidence="15">FMN adenylyltransferase</fullName>
            <ecNumber evidence="15">2.7.7.2</ecNumber>
        </recommendedName>
        <alternativeName>
            <fullName evidence="15">FAD pyrophosphorylase</fullName>
        </alternativeName>
        <alternativeName>
            <fullName evidence="15">FAD synthase</fullName>
        </alternativeName>
    </domain>
</protein>
<dbReference type="GO" id="GO:0006747">
    <property type="term" value="P:FAD biosynthetic process"/>
    <property type="evidence" value="ECO:0007669"/>
    <property type="project" value="UniProtKB-UniRule"/>
</dbReference>
<dbReference type="UniPathway" id="UPA00276">
    <property type="reaction ID" value="UER00406"/>
</dbReference>
<evidence type="ECO:0000256" key="6">
    <source>
        <dbReference type="ARBA" id="ARBA00022679"/>
    </source>
</evidence>
<dbReference type="SUPFAM" id="SSF52374">
    <property type="entry name" value="Nucleotidylyl transferase"/>
    <property type="match status" value="1"/>
</dbReference>
<evidence type="ECO:0000256" key="4">
    <source>
        <dbReference type="ARBA" id="ARBA00022630"/>
    </source>
</evidence>
<evidence type="ECO:0000313" key="17">
    <source>
        <dbReference type="EMBL" id="ACZ12389.1"/>
    </source>
</evidence>
<dbReference type="EC" id="2.7.7.2" evidence="15"/>
<dbReference type="InterPro" id="IPR002606">
    <property type="entry name" value="Riboflavin_kinase_bac"/>
</dbReference>
<dbReference type="EC" id="2.7.1.26" evidence="15"/>
<dbReference type="EMBL" id="CP001816">
    <property type="protein sequence ID" value="ACZ12389.1"/>
    <property type="molecule type" value="Genomic_DNA"/>
</dbReference>
<dbReference type="OrthoDB" id="9803667at2"/>
<evidence type="ECO:0000256" key="2">
    <source>
        <dbReference type="ARBA" id="ARBA00004726"/>
    </source>
</evidence>
<name>D1B2R9_SULD5</name>
<reference evidence="18" key="1">
    <citation type="submission" date="2009-11" db="EMBL/GenBank/DDBJ databases">
        <title>The complete genome of Sulfurospirillum deleyianum DSM 6946.</title>
        <authorList>
            <consortium name="US DOE Joint Genome Institute (JGI-PGF)"/>
            <person name="Lucas S."/>
            <person name="Copeland A."/>
            <person name="Lapidus A."/>
            <person name="Glavina del Rio T."/>
            <person name="Dalin E."/>
            <person name="Tice H."/>
            <person name="Bruce D."/>
            <person name="Goodwin L."/>
            <person name="Pitluck S."/>
            <person name="Kyrpides N."/>
            <person name="Mavromatis K."/>
            <person name="Ivanova N."/>
            <person name="Ovchinnikova G."/>
            <person name="Munk A.C."/>
            <person name="Lu M."/>
            <person name="Brettin T."/>
            <person name="Detter J.C."/>
            <person name="Han C."/>
            <person name="Tapia R."/>
            <person name="Larimer F."/>
            <person name="Land M."/>
            <person name="Hauser L."/>
            <person name="Markowitz V."/>
            <person name="Cheng J.F."/>
            <person name="Hugenholtz P."/>
            <person name="Woyke T."/>
            <person name="Wu D."/>
            <person name="Aumann P."/>
            <person name="Schneider S."/>
            <person name="Lang E."/>
            <person name="Spring S."/>
            <person name="Klenk H.P."/>
            <person name="Eisen J.A."/>
        </authorList>
    </citation>
    <scope>NUCLEOTIDE SEQUENCE [LARGE SCALE GENOMIC DNA]</scope>
    <source>
        <strain evidence="18">ATCC 51133 / DSM 6946 / 5175</strain>
    </source>
</reference>
<evidence type="ECO:0000313" key="18">
    <source>
        <dbReference type="Proteomes" id="UP000002222"/>
    </source>
</evidence>
<dbReference type="eggNOG" id="COG0196">
    <property type="taxonomic scope" value="Bacteria"/>
</dbReference>
<comment type="pathway">
    <text evidence="2 15">Cofactor biosynthesis; FAD biosynthesis; FAD from FMN: step 1/1.</text>
</comment>
<dbReference type="Gene3D" id="2.40.30.30">
    <property type="entry name" value="Riboflavin kinase-like"/>
    <property type="match status" value="1"/>
</dbReference>
<dbReference type="InterPro" id="IPR015864">
    <property type="entry name" value="FAD_synthase"/>
</dbReference>
<evidence type="ECO:0000256" key="10">
    <source>
        <dbReference type="ARBA" id="ARBA00022827"/>
    </source>
</evidence>
<keyword evidence="5 15" id="KW-0288">FMN</keyword>
<keyword evidence="11 15" id="KW-0067">ATP-binding</keyword>
<dbReference type="Pfam" id="PF06574">
    <property type="entry name" value="FAD_syn"/>
    <property type="match status" value="1"/>
</dbReference>
<keyword evidence="6 15" id="KW-0808">Transferase</keyword>
<dbReference type="GO" id="GO:0008531">
    <property type="term" value="F:riboflavin kinase activity"/>
    <property type="evidence" value="ECO:0007669"/>
    <property type="project" value="UniProtKB-UniRule"/>
</dbReference>
<keyword evidence="10 15" id="KW-0274">FAD</keyword>
<dbReference type="InterPro" id="IPR023468">
    <property type="entry name" value="Riboflavin_kinase"/>
</dbReference>
<evidence type="ECO:0000256" key="11">
    <source>
        <dbReference type="ARBA" id="ARBA00022840"/>
    </source>
</evidence>
<dbReference type="HOGENOM" id="CLU_048437_0_2_7"/>
<evidence type="ECO:0000256" key="1">
    <source>
        <dbReference type="ARBA" id="ARBA00002121"/>
    </source>
</evidence>
<dbReference type="GO" id="GO:0009398">
    <property type="term" value="P:FMN biosynthetic process"/>
    <property type="evidence" value="ECO:0007669"/>
    <property type="project" value="UniProtKB-UniRule"/>
</dbReference>
<keyword evidence="9 15" id="KW-0418">Kinase</keyword>
<dbReference type="NCBIfam" id="NF004162">
    <property type="entry name" value="PRK05627.1-5"/>
    <property type="match status" value="1"/>
</dbReference>
<comment type="catalytic activity">
    <reaction evidence="13 15">
        <text>riboflavin + ATP = FMN + ADP + H(+)</text>
        <dbReference type="Rhea" id="RHEA:14357"/>
        <dbReference type="ChEBI" id="CHEBI:15378"/>
        <dbReference type="ChEBI" id="CHEBI:30616"/>
        <dbReference type="ChEBI" id="CHEBI:57986"/>
        <dbReference type="ChEBI" id="CHEBI:58210"/>
        <dbReference type="ChEBI" id="CHEBI:456216"/>
        <dbReference type="EC" id="2.7.1.26"/>
    </reaction>
</comment>
<dbReference type="Pfam" id="PF01687">
    <property type="entry name" value="Flavokinase"/>
    <property type="match status" value="1"/>
</dbReference>
<evidence type="ECO:0000256" key="5">
    <source>
        <dbReference type="ARBA" id="ARBA00022643"/>
    </source>
</evidence>
<dbReference type="PIRSF" id="PIRSF004491">
    <property type="entry name" value="FAD_Synth"/>
    <property type="match status" value="1"/>
</dbReference>
<proteinExistence type="inferred from homology"/>
<evidence type="ECO:0000256" key="8">
    <source>
        <dbReference type="ARBA" id="ARBA00022741"/>
    </source>
</evidence>
<keyword evidence="12" id="KW-0511">Multifunctional enzyme</keyword>
<reference evidence="17 18" key="2">
    <citation type="journal article" date="2010" name="Stand. Genomic Sci.">
        <title>Complete genome sequence of Sulfurospirillum deleyianum type strain (5175).</title>
        <authorList>
            <person name="Sikorski J."/>
            <person name="Lapidus A."/>
            <person name="Copeland A."/>
            <person name="Glavina Del Rio T."/>
            <person name="Nolan M."/>
            <person name="Lucas S."/>
            <person name="Chen F."/>
            <person name="Tice H."/>
            <person name="Cheng J.F."/>
            <person name="Saunders E."/>
            <person name="Bruce D."/>
            <person name="Goodwin L."/>
            <person name="Pitluck S."/>
            <person name="Ovchinnikova G."/>
            <person name="Pati A."/>
            <person name="Ivanova N."/>
            <person name="Mavromatis K."/>
            <person name="Chen A."/>
            <person name="Palaniappan K."/>
            <person name="Chain P."/>
            <person name="Land M."/>
            <person name="Hauser L."/>
            <person name="Chang Y.J."/>
            <person name="Jeffries C.D."/>
            <person name="Brettin T."/>
            <person name="Detter J.C."/>
            <person name="Han C."/>
            <person name="Rohde M."/>
            <person name="Lang E."/>
            <person name="Spring S."/>
            <person name="Goker M."/>
            <person name="Bristow J."/>
            <person name="Eisen J.A."/>
            <person name="Markowitz V."/>
            <person name="Hugenholtz P."/>
            <person name="Kyrpides N.C."/>
            <person name="Klenk H.P."/>
        </authorList>
    </citation>
    <scope>NUCLEOTIDE SEQUENCE [LARGE SCALE GENOMIC DNA]</scope>
    <source>
        <strain evidence="18">ATCC 51133 / DSM 6946 / 5175</strain>
    </source>
</reference>
<keyword evidence="18" id="KW-1185">Reference proteome</keyword>
<dbReference type="GO" id="GO:0003919">
    <property type="term" value="F:FMN adenylyltransferase activity"/>
    <property type="evidence" value="ECO:0007669"/>
    <property type="project" value="UniProtKB-UniRule"/>
</dbReference>
<dbReference type="SMART" id="SM00904">
    <property type="entry name" value="Flavokinase"/>
    <property type="match status" value="1"/>
</dbReference>
<gene>
    <name evidence="17" type="ordered locus">Sdel_1369</name>
</gene>
<feature type="domain" description="Riboflavin kinase" evidence="16">
    <location>
        <begin position="155"/>
        <end position="277"/>
    </location>
</feature>
<keyword evidence="7 15" id="KW-0548">Nucleotidyltransferase</keyword>
<comment type="pathway">
    <text evidence="3 15">Cofactor biosynthesis; FMN biosynthesis; FMN from riboflavin (ATP route): step 1/1.</text>
</comment>
<comment type="similarity">
    <text evidence="15">Belongs to the ribF family.</text>
</comment>
<organism evidence="17 18">
    <name type="scientific">Sulfurospirillum deleyianum (strain ATCC 51133 / DSM 6946 / 5175)</name>
    <dbReference type="NCBI Taxonomy" id="525898"/>
    <lineage>
        <taxon>Bacteria</taxon>
        <taxon>Pseudomonadati</taxon>
        <taxon>Campylobacterota</taxon>
        <taxon>Epsilonproteobacteria</taxon>
        <taxon>Campylobacterales</taxon>
        <taxon>Sulfurospirillaceae</taxon>
        <taxon>Sulfurospirillum</taxon>
    </lineage>
</organism>
<comment type="catalytic activity">
    <reaction evidence="14 15">
        <text>FMN + ATP + H(+) = FAD + diphosphate</text>
        <dbReference type="Rhea" id="RHEA:17237"/>
        <dbReference type="ChEBI" id="CHEBI:15378"/>
        <dbReference type="ChEBI" id="CHEBI:30616"/>
        <dbReference type="ChEBI" id="CHEBI:33019"/>
        <dbReference type="ChEBI" id="CHEBI:57692"/>
        <dbReference type="ChEBI" id="CHEBI:58210"/>
        <dbReference type="EC" id="2.7.7.2"/>
    </reaction>
</comment>
<sequence>MLKRSTILRKESVDTLAIGSFDGIHVGHRQLIKRLGHHGALCVIDKDEANLTPGIKRSEYAGCPCMFLHFLKVKHLSGAEFIALLQKEFVNLKKIVVGYDFFFGKHRACNAYDLQKLFDGEVEVVEEFTYQGISIHSSLIRTYLIEGRIEEANRFLGREYSITGSIVSGQGIGKKELVPTLNLKISDYLIPHEGVYATRSRIGQNVYDSVSFIGTRHSTDGMFSVETHIIGEDILEVTTPVELFFVAFLRENQKFNALSDLKKQIECDIKSAQKFLKSCRFYLGDFWEISSHG</sequence>